<dbReference type="InterPro" id="IPR036922">
    <property type="entry name" value="Rieske_2Fe-2S_sf"/>
</dbReference>
<evidence type="ECO:0000256" key="4">
    <source>
        <dbReference type="ARBA" id="ARBA00023004"/>
    </source>
</evidence>
<dbReference type="InterPro" id="IPR017941">
    <property type="entry name" value="Rieske_2Fe-2S"/>
</dbReference>
<dbReference type="GO" id="GO:0051537">
    <property type="term" value="F:2 iron, 2 sulfur cluster binding"/>
    <property type="evidence" value="ECO:0007669"/>
    <property type="project" value="UniProtKB-KW"/>
</dbReference>
<dbReference type="EMBL" id="CACVAR010000125">
    <property type="protein sequence ID" value="CAA6804507.1"/>
    <property type="molecule type" value="Genomic_DNA"/>
</dbReference>
<name>A0A6S6SGN3_9BACT</name>
<proteinExistence type="predicted"/>
<keyword evidence="3" id="KW-0479">Metal-binding</keyword>
<evidence type="ECO:0000313" key="7">
    <source>
        <dbReference type="EMBL" id="CAA6804507.1"/>
    </source>
</evidence>
<evidence type="ECO:0000256" key="5">
    <source>
        <dbReference type="ARBA" id="ARBA00023014"/>
    </source>
</evidence>
<dbReference type="GO" id="GO:0046872">
    <property type="term" value="F:metal ion binding"/>
    <property type="evidence" value="ECO:0007669"/>
    <property type="project" value="UniProtKB-KW"/>
</dbReference>
<gene>
    <name evidence="7" type="ORF">HELGO_WM13683</name>
</gene>
<feature type="domain" description="Rieske" evidence="6">
    <location>
        <begin position="103"/>
        <end position="189"/>
    </location>
</feature>
<keyword evidence="1" id="KW-0500">Molybdenum</keyword>
<keyword evidence="7" id="KW-0560">Oxidoreductase</keyword>
<evidence type="ECO:0000256" key="3">
    <source>
        <dbReference type="ARBA" id="ARBA00022723"/>
    </source>
</evidence>
<dbReference type="Pfam" id="PF00355">
    <property type="entry name" value="Rieske"/>
    <property type="match status" value="1"/>
</dbReference>
<dbReference type="PROSITE" id="PS51296">
    <property type="entry name" value="RIESKE"/>
    <property type="match status" value="1"/>
</dbReference>
<dbReference type="SUPFAM" id="SSF50022">
    <property type="entry name" value="ISP domain"/>
    <property type="match status" value="1"/>
</dbReference>
<dbReference type="EC" id="1.10.2.2" evidence="7"/>
<reference evidence="7" key="1">
    <citation type="submission" date="2020-01" db="EMBL/GenBank/DDBJ databases">
        <authorList>
            <person name="Meier V. D."/>
            <person name="Meier V D."/>
        </authorList>
    </citation>
    <scope>NUCLEOTIDE SEQUENCE</scope>
    <source>
        <strain evidence="7">HLG_WM_MAG_03</strain>
    </source>
</reference>
<dbReference type="AlphaFoldDB" id="A0A6S6SGN3"/>
<keyword evidence="4" id="KW-0408">Iron</keyword>
<dbReference type="NCBIfam" id="TIGR01409">
    <property type="entry name" value="TAT_signal_seq"/>
    <property type="match status" value="1"/>
</dbReference>
<keyword evidence="2" id="KW-0001">2Fe-2S</keyword>
<accession>A0A6S6SGN3</accession>
<keyword evidence="5" id="KW-0411">Iron-sulfur</keyword>
<dbReference type="GO" id="GO:0016491">
    <property type="term" value="F:oxidoreductase activity"/>
    <property type="evidence" value="ECO:0007669"/>
    <property type="project" value="UniProtKB-KW"/>
</dbReference>
<evidence type="ECO:0000259" key="6">
    <source>
        <dbReference type="PROSITE" id="PS51296"/>
    </source>
</evidence>
<organism evidence="7">
    <name type="scientific">uncultured Sulfurovum sp</name>
    <dbReference type="NCBI Taxonomy" id="269237"/>
    <lineage>
        <taxon>Bacteria</taxon>
        <taxon>Pseudomonadati</taxon>
        <taxon>Campylobacterota</taxon>
        <taxon>Epsilonproteobacteria</taxon>
        <taxon>Campylobacterales</taxon>
        <taxon>Sulfurovaceae</taxon>
        <taxon>Sulfurovum</taxon>
        <taxon>environmental samples</taxon>
    </lineage>
</organism>
<dbReference type="InterPro" id="IPR019546">
    <property type="entry name" value="TAT_signal_bac_arc"/>
</dbReference>
<sequence>MERRGFLKLSGTAAAVVVAPSLITETLRADDGSLYKTYDKVMLKDSEGNPLKTANVVEQENYVFNFPHAATPCILVKLDGPTDKTATLKADDGTEYKFRGGSGKDGSIVAYSAICPHQLTHPKASTTFFQYVPKGTKTLAYDKAVGGVFVCSSHLSAFTPKDGGARVTGPATEGLTQIVLEVDKDDVIWAVGAVGPNKFHEFLTSFKADLKKEYGRNKAKKLVKTEAKVTTLKNFSSDIQQF</sequence>
<evidence type="ECO:0000256" key="2">
    <source>
        <dbReference type="ARBA" id="ARBA00022714"/>
    </source>
</evidence>
<evidence type="ECO:0000256" key="1">
    <source>
        <dbReference type="ARBA" id="ARBA00022505"/>
    </source>
</evidence>
<protein>
    <submittedName>
        <fullName evidence="7">Ubiquinol-cytochrome C reductase iron-sulfur subunit (EC)</fullName>
        <ecNumber evidence="7">1.10.2.2</ecNumber>
    </submittedName>
</protein>
<dbReference type="Gene3D" id="2.102.10.10">
    <property type="entry name" value="Rieske [2Fe-2S] iron-sulphur domain"/>
    <property type="match status" value="1"/>
</dbReference>